<dbReference type="GO" id="GO:0012505">
    <property type="term" value="C:endomembrane system"/>
    <property type="evidence" value="ECO:0007669"/>
    <property type="project" value="UniProtKB-SubCell"/>
</dbReference>
<gene>
    <name evidence="9" type="ORF">MNOR_LOCUS31605</name>
</gene>
<dbReference type="InterPro" id="IPR023415">
    <property type="entry name" value="LDLR_class-A_CS"/>
</dbReference>
<evidence type="ECO:0000256" key="3">
    <source>
        <dbReference type="ARBA" id="ARBA00022692"/>
    </source>
</evidence>
<keyword evidence="5" id="KW-1133">Transmembrane helix</keyword>
<accession>A0AAV2S3D8</accession>
<dbReference type="AlphaFoldDB" id="A0AAV2S3D8"/>
<dbReference type="GO" id="GO:0016192">
    <property type="term" value="P:vesicle-mediated transport"/>
    <property type="evidence" value="ECO:0007669"/>
    <property type="project" value="UniProtKB-ARBA"/>
</dbReference>
<keyword evidence="3" id="KW-0812">Transmembrane</keyword>
<keyword evidence="10" id="KW-1185">Reference proteome</keyword>
<dbReference type="InterPro" id="IPR036055">
    <property type="entry name" value="LDL_receptor-like_sf"/>
</dbReference>
<dbReference type="PANTHER" id="PTHR24270">
    <property type="entry name" value="LOW-DENSITY LIPOPROTEIN RECEPTOR-RELATED"/>
    <property type="match status" value="1"/>
</dbReference>
<reference evidence="9 10" key="1">
    <citation type="submission" date="2024-05" db="EMBL/GenBank/DDBJ databases">
        <authorList>
            <person name="Wallberg A."/>
        </authorList>
    </citation>
    <scope>NUCLEOTIDE SEQUENCE [LARGE SCALE GENOMIC DNA]</scope>
</reference>
<dbReference type="PROSITE" id="PS50068">
    <property type="entry name" value="LDLRA_2"/>
    <property type="match status" value="4"/>
</dbReference>
<evidence type="ECO:0000256" key="4">
    <source>
        <dbReference type="ARBA" id="ARBA00022737"/>
    </source>
</evidence>
<feature type="disulfide bond" evidence="8">
    <location>
        <begin position="57"/>
        <end position="75"/>
    </location>
</feature>
<dbReference type="PRINTS" id="PR00261">
    <property type="entry name" value="LDLRECEPTOR"/>
</dbReference>
<feature type="non-terminal residue" evidence="9">
    <location>
        <position position="1"/>
    </location>
</feature>
<evidence type="ECO:0000313" key="10">
    <source>
        <dbReference type="Proteomes" id="UP001497623"/>
    </source>
</evidence>
<evidence type="ECO:0000256" key="2">
    <source>
        <dbReference type="ARBA" id="ARBA00004308"/>
    </source>
</evidence>
<evidence type="ECO:0000256" key="5">
    <source>
        <dbReference type="ARBA" id="ARBA00022989"/>
    </source>
</evidence>
<dbReference type="SMART" id="SM00192">
    <property type="entry name" value="LDLa"/>
    <property type="match status" value="4"/>
</dbReference>
<dbReference type="PROSITE" id="PS01209">
    <property type="entry name" value="LDLRA_1"/>
    <property type="match status" value="1"/>
</dbReference>
<feature type="disulfide bond" evidence="8">
    <location>
        <begin position="140"/>
        <end position="158"/>
    </location>
</feature>
<dbReference type="InterPro" id="IPR050685">
    <property type="entry name" value="LDLR"/>
</dbReference>
<keyword evidence="7 8" id="KW-1015">Disulfide bond</keyword>
<evidence type="ECO:0000256" key="6">
    <source>
        <dbReference type="ARBA" id="ARBA00023136"/>
    </source>
</evidence>
<dbReference type="CDD" id="cd00112">
    <property type="entry name" value="LDLa"/>
    <property type="match status" value="2"/>
</dbReference>
<dbReference type="Proteomes" id="UP001497623">
    <property type="component" value="Unassembled WGS sequence"/>
</dbReference>
<protein>
    <submittedName>
        <fullName evidence="9">Uncharacterized protein</fullName>
    </submittedName>
</protein>
<evidence type="ECO:0000256" key="7">
    <source>
        <dbReference type="ARBA" id="ARBA00023157"/>
    </source>
</evidence>
<feature type="non-terminal residue" evidence="9">
    <location>
        <position position="256"/>
    </location>
</feature>
<keyword evidence="4" id="KW-0677">Repeat</keyword>
<evidence type="ECO:0000256" key="1">
    <source>
        <dbReference type="ARBA" id="ARBA00004167"/>
    </source>
</evidence>
<dbReference type="Gene3D" id="4.10.400.10">
    <property type="entry name" value="Low-density Lipoprotein Receptor"/>
    <property type="match status" value="4"/>
</dbReference>
<comment type="caution">
    <text evidence="9">The sequence shown here is derived from an EMBL/GenBank/DDBJ whole genome shotgun (WGS) entry which is preliminary data.</text>
</comment>
<organism evidence="9 10">
    <name type="scientific">Meganyctiphanes norvegica</name>
    <name type="common">Northern krill</name>
    <name type="synonym">Thysanopoda norvegica</name>
    <dbReference type="NCBI Taxonomy" id="48144"/>
    <lineage>
        <taxon>Eukaryota</taxon>
        <taxon>Metazoa</taxon>
        <taxon>Ecdysozoa</taxon>
        <taxon>Arthropoda</taxon>
        <taxon>Crustacea</taxon>
        <taxon>Multicrustacea</taxon>
        <taxon>Malacostraca</taxon>
        <taxon>Eumalacostraca</taxon>
        <taxon>Eucarida</taxon>
        <taxon>Euphausiacea</taxon>
        <taxon>Euphausiidae</taxon>
        <taxon>Meganyctiphanes</taxon>
    </lineage>
</organism>
<feature type="disulfide bond" evidence="8">
    <location>
        <begin position="133"/>
        <end position="145"/>
    </location>
</feature>
<feature type="disulfide bond" evidence="8">
    <location>
        <begin position="91"/>
        <end position="103"/>
    </location>
</feature>
<dbReference type="SUPFAM" id="SSF57424">
    <property type="entry name" value="LDL receptor-like module"/>
    <property type="match status" value="3"/>
</dbReference>
<proteinExistence type="predicted"/>
<sequence>VCGCSDGEVSCENICVPYERQCDGIPDCPLRQDESVELCSNRGCTRNDFLSGDPFRCKYGACIDQLFTCNGIANCADGSDETPELCKSKKCGNREFKCEYGACINHRRKCDGAKSCHYDGSDETLEACGNSRCRSDKFRCNYGACIFQRKRCDGKVDCLDSSDESEDVCGAGHMIIMPATTPTSTQTTVESSPVSAMCSPKQCQCPPPLQHLCLPCSPNLNLTCAAIERNTVCHLTNEFEENVELDILDCGGVNEY</sequence>
<name>A0AAV2S3D8_MEGNR</name>
<evidence type="ECO:0000313" key="9">
    <source>
        <dbReference type="EMBL" id="CAL4156042.1"/>
    </source>
</evidence>
<dbReference type="EMBL" id="CAXKWB010041064">
    <property type="protein sequence ID" value="CAL4156042.1"/>
    <property type="molecule type" value="Genomic_DNA"/>
</dbReference>
<dbReference type="Pfam" id="PF00057">
    <property type="entry name" value="Ldl_recept_a"/>
    <property type="match status" value="3"/>
</dbReference>
<evidence type="ECO:0000256" key="8">
    <source>
        <dbReference type="PROSITE-ProRule" id="PRU00124"/>
    </source>
</evidence>
<keyword evidence="6" id="KW-0472">Membrane</keyword>
<comment type="subcellular location">
    <subcellularLocation>
        <location evidence="2">Endomembrane system</location>
    </subcellularLocation>
    <subcellularLocation>
        <location evidence="1">Membrane</location>
        <topology evidence="1">Single-pass membrane protein</topology>
    </subcellularLocation>
</comment>
<dbReference type="PANTHER" id="PTHR24270:SF60">
    <property type="entry name" value="CUB AND LDLA DOMAIN, ISOFORM A-RELATED"/>
    <property type="match status" value="1"/>
</dbReference>
<dbReference type="GO" id="GO:0005886">
    <property type="term" value="C:plasma membrane"/>
    <property type="evidence" value="ECO:0007669"/>
    <property type="project" value="TreeGrafter"/>
</dbReference>
<dbReference type="InterPro" id="IPR002172">
    <property type="entry name" value="LDrepeatLR_classA_rpt"/>
</dbReference>
<comment type="caution">
    <text evidence="8">Lacks conserved residue(s) required for the propagation of feature annotation.</text>
</comment>